<comment type="caution">
    <text evidence="2">The sequence shown here is derived from an EMBL/GenBank/DDBJ whole genome shotgun (WGS) entry which is preliminary data.</text>
</comment>
<name>A0A9Q3BLV9_9BASI</name>
<dbReference type="Proteomes" id="UP000765509">
    <property type="component" value="Unassembled WGS sequence"/>
</dbReference>
<evidence type="ECO:0000313" key="3">
    <source>
        <dbReference type="Proteomes" id="UP000765509"/>
    </source>
</evidence>
<proteinExistence type="predicted"/>
<sequence length="414" mass="46816">MNNRNFELPEDLKLSSSNYLQWKPRMKNLLTLFGYYHLITRTETDEESTAANKLDPRRKEKALAILCLNCDVKIANQFILESNDDPSTFWEVIDKSFSPKSVQNQTRYLNEIFSFDLSSGQIDNNIKDIMTITRNLCSLIDDNKTKPSVLIDSMIAMWVIINLPSHLKLIGEIFLQNYNGDKNPPSLKHLWEEFRLYTQRQNHKINNNASALVSIQGNPATNTLIPNSSRQNQPKNFPRCAPGWHNPLTKHKEEDCSYLKPKLSKPTVALNTQASTPSNSVIILDSGATDSMFNQLSYFIDFVESPRTIVLANGSQITAKGIGTVKIELPHTHLKIQNTLFCPELSNCLLSMGALLKNQYILQPLNNNKFQIIDQSKNVLLDGNYSSGTLIITQAQLPQSSSVLSVSDRMMTLH</sequence>
<dbReference type="AlphaFoldDB" id="A0A9Q3BLV9"/>
<protein>
    <recommendedName>
        <fullName evidence="1">Retrovirus-related Pol polyprotein from transposon TNT 1-94-like beta-barrel domain-containing protein</fullName>
    </recommendedName>
</protein>
<evidence type="ECO:0000259" key="1">
    <source>
        <dbReference type="Pfam" id="PF22936"/>
    </source>
</evidence>
<gene>
    <name evidence="2" type="ORF">O181_006956</name>
</gene>
<keyword evidence="3" id="KW-1185">Reference proteome</keyword>
<evidence type="ECO:0000313" key="2">
    <source>
        <dbReference type="EMBL" id="MBW0467241.1"/>
    </source>
</evidence>
<organism evidence="2 3">
    <name type="scientific">Austropuccinia psidii MF-1</name>
    <dbReference type="NCBI Taxonomy" id="1389203"/>
    <lineage>
        <taxon>Eukaryota</taxon>
        <taxon>Fungi</taxon>
        <taxon>Dikarya</taxon>
        <taxon>Basidiomycota</taxon>
        <taxon>Pucciniomycotina</taxon>
        <taxon>Pucciniomycetes</taxon>
        <taxon>Pucciniales</taxon>
        <taxon>Sphaerophragmiaceae</taxon>
        <taxon>Austropuccinia</taxon>
    </lineage>
</organism>
<dbReference type="Pfam" id="PF22936">
    <property type="entry name" value="Pol_BBD"/>
    <property type="match status" value="1"/>
</dbReference>
<reference evidence="2" key="1">
    <citation type="submission" date="2021-03" db="EMBL/GenBank/DDBJ databases">
        <title>Draft genome sequence of rust myrtle Austropuccinia psidii MF-1, a brazilian biotype.</title>
        <authorList>
            <person name="Quecine M.C."/>
            <person name="Pachon D.M.R."/>
            <person name="Bonatelli M.L."/>
            <person name="Correr F.H."/>
            <person name="Franceschini L.M."/>
            <person name="Leite T.F."/>
            <person name="Margarido G.R.A."/>
            <person name="Almeida C.A."/>
            <person name="Ferrarezi J.A."/>
            <person name="Labate C.A."/>
        </authorList>
    </citation>
    <scope>NUCLEOTIDE SEQUENCE</scope>
    <source>
        <strain evidence="2">MF-1</strain>
    </source>
</reference>
<dbReference type="InterPro" id="IPR054722">
    <property type="entry name" value="PolX-like_BBD"/>
</dbReference>
<accession>A0A9Q3BLV9</accession>
<dbReference type="OrthoDB" id="2663223at2759"/>
<feature type="domain" description="Retrovirus-related Pol polyprotein from transposon TNT 1-94-like beta-barrel" evidence="1">
    <location>
        <begin position="283"/>
        <end position="360"/>
    </location>
</feature>
<dbReference type="EMBL" id="AVOT02001530">
    <property type="protein sequence ID" value="MBW0467241.1"/>
    <property type="molecule type" value="Genomic_DNA"/>
</dbReference>